<sequence length="99" mass="11050">MKKIRLFCSAGMSTSLLVSKMQEAAKSKNIDVDIFAYPEAEVSERGQEADVILLGPQIKYRLNAIKEIYPDKPVDVIEMRMYGLMDGNAVLEKALKLLG</sequence>
<evidence type="ECO:0000313" key="9">
    <source>
        <dbReference type="EMBL" id="SHI94725.1"/>
    </source>
</evidence>
<keyword evidence="4" id="KW-0808">Transferase</keyword>
<dbReference type="InterPro" id="IPR051819">
    <property type="entry name" value="PTS_sugar-specific_EIIB"/>
</dbReference>
<keyword evidence="1" id="KW-0813">Transport</keyword>
<evidence type="ECO:0000256" key="4">
    <source>
        <dbReference type="ARBA" id="ARBA00022679"/>
    </source>
</evidence>
<keyword evidence="2" id="KW-0597">Phosphoprotein</keyword>
<feature type="modified residue" description="Phosphocysteine; by EIIA" evidence="7">
    <location>
        <position position="8"/>
    </location>
</feature>
<dbReference type="Proteomes" id="UP000184241">
    <property type="component" value="Unassembled WGS sequence"/>
</dbReference>
<keyword evidence="5" id="KW-0598">Phosphotransferase system</keyword>
<accession>A0A1M6FAM9</accession>
<dbReference type="PANTHER" id="PTHR34581">
    <property type="entry name" value="PTS SYSTEM N,N'-DIACETYLCHITOBIOSE-SPECIFIC EIIB COMPONENT"/>
    <property type="match status" value="1"/>
</dbReference>
<dbReference type="Pfam" id="PF02302">
    <property type="entry name" value="PTS_IIB"/>
    <property type="match status" value="1"/>
</dbReference>
<dbReference type="InterPro" id="IPR003501">
    <property type="entry name" value="PTS_EIIB_2/3"/>
</dbReference>
<dbReference type="EMBL" id="FQXU01000027">
    <property type="protein sequence ID" value="SHI94725.1"/>
    <property type="molecule type" value="Genomic_DNA"/>
</dbReference>
<evidence type="ECO:0000256" key="5">
    <source>
        <dbReference type="ARBA" id="ARBA00022683"/>
    </source>
</evidence>
<dbReference type="SUPFAM" id="SSF52794">
    <property type="entry name" value="PTS system IIB component-like"/>
    <property type="match status" value="1"/>
</dbReference>
<proteinExistence type="predicted"/>
<evidence type="ECO:0000256" key="1">
    <source>
        <dbReference type="ARBA" id="ARBA00022448"/>
    </source>
</evidence>
<evidence type="ECO:0000256" key="3">
    <source>
        <dbReference type="ARBA" id="ARBA00022597"/>
    </source>
</evidence>
<evidence type="ECO:0000256" key="7">
    <source>
        <dbReference type="PROSITE-ProRule" id="PRU00423"/>
    </source>
</evidence>
<dbReference type="InterPro" id="IPR036095">
    <property type="entry name" value="PTS_EIIB-like_sf"/>
</dbReference>
<organism evidence="9 10">
    <name type="scientific">Clostridium intestinale DSM 6191</name>
    <dbReference type="NCBI Taxonomy" id="1121320"/>
    <lineage>
        <taxon>Bacteria</taxon>
        <taxon>Bacillati</taxon>
        <taxon>Bacillota</taxon>
        <taxon>Clostridia</taxon>
        <taxon>Eubacteriales</taxon>
        <taxon>Clostridiaceae</taxon>
        <taxon>Clostridium</taxon>
    </lineage>
</organism>
<dbReference type="Gene3D" id="3.40.50.2300">
    <property type="match status" value="1"/>
</dbReference>
<evidence type="ECO:0000256" key="2">
    <source>
        <dbReference type="ARBA" id="ARBA00022553"/>
    </source>
</evidence>
<evidence type="ECO:0000259" key="8">
    <source>
        <dbReference type="PROSITE" id="PS51100"/>
    </source>
</evidence>
<dbReference type="GO" id="GO:0008982">
    <property type="term" value="F:protein-N(PI)-phosphohistidine-sugar phosphotransferase activity"/>
    <property type="evidence" value="ECO:0007669"/>
    <property type="project" value="InterPro"/>
</dbReference>
<keyword evidence="3" id="KW-0762">Sugar transport</keyword>
<dbReference type="GO" id="GO:0009401">
    <property type="term" value="P:phosphoenolpyruvate-dependent sugar phosphotransferase system"/>
    <property type="evidence" value="ECO:0007669"/>
    <property type="project" value="UniProtKB-KW"/>
</dbReference>
<name>A0A1M6FAM9_9CLOT</name>
<keyword evidence="6" id="KW-0418">Kinase</keyword>
<protein>
    <submittedName>
        <fullName evidence="9">PTS system, cellobiose-specific IIB component</fullName>
    </submittedName>
</protein>
<gene>
    <name evidence="9" type="ORF">SAMN02745941_04597</name>
</gene>
<dbReference type="PROSITE" id="PS51100">
    <property type="entry name" value="PTS_EIIB_TYPE_3"/>
    <property type="match status" value="1"/>
</dbReference>
<dbReference type="RefSeq" id="WP_021803800.1">
    <property type="nucleotide sequence ID" value="NZ_FQXU01000027.1"/>
</dbReference>
<feature type="domain" description="PTS EIIB type-3" evidence="8">
    <location>
        <begin position="1"/>
        <end position="99"/>
    </location>
</feature>
<dbReference type="AlphaFoldDB" id="A0A1M6FAM9"/>
<evidence type="ECO:0000313" key="10">
    <source>
        <dbReference type="Proteomes" id="UP000184241"/>
    </source>
</evidence>
<dbReference type="GO" id="GO:0016301">
    <property type="term" value="F:kinase activity"/>
    <property type="evidence" value="ECO:0007669"/>
    <property type="project" value="UniProtKB-KW"/>
</dbReference>
<dbReference type="CDD" id="cd05564">
    <property type="entry name" value="PTS_IIB_chitobiose_lichenan"/>
    <property type="match status" value="1"/>
</dbReference>
<reference evidence="9 10" key="1">
    <citation type="submission" date="2016-11" db="EMBL/GenBank/DDBJ databases">
        <authorList>
            <person name="Jaros S."/>
            <person name="Januszkiewicz K."/>
            <person name="Wedrychowicz H."/>
        </authorList>
    </citation>
    <scope>NUCLEOTIDE SEQUENCE [LARGE SCALE GENOMIC DNA]</scope>
    <source>
        <strain evidence="9 10">DSM 6191</strain>
    </source>
</reference>
<dbReference type="InterPro" id="IPR013012">
    <property type="entry name" value="PTS_EIIB_3"/>
</dbReference>
<dbReference type="PANTHER" id="PTHR34581:SF2">
    <property type="entry name" value="PTS SYSTEM N,N'-DIACETYLCHITOBIOSE-SPECIFIC EIIB COMPONENT"/>
    <property type="match status" value="1"/>
</dbReference>
<evidence type="ECO:0000256" key="6">
    <source>
        <dbReference type="ARBA" id="ARBA00022777"/>
    </source>
</evidence>